<dbReference type="InterPro" id="IPR002320">
    <property type="entry name" value="Thr-tRNA-ligase_IIa"/>
</dbReference>
<protein>
    <recommendedName>
        <fullName evidence="13">Threonine--tRNA ligase</fullName>
        <ecNumber evidence="13">6.1.1.3</ecNumber>
    </recommendedName>
    <alternativeName>
        <fullName evidence="13">Threonyl-tRNA synthetase</fullName>
        <shortName evidence="13">ThrRS</shortName>
    </alternativeName>
</protein>
<dbReference type="GO" id="GO:0046872">
    <property type="term" value="F:metal ion binding"/>
    <property type="evidence" value="ECO:0007669"/>
    <property type="project" value="UniProtKB-KW"/>
</dbReference>
<dbReference type="InterPro" id="IPR047246">
    <property type="entry name" value="ThrRS_anticodon"/>
</dbReference>
<dbReference type="NCBIfam" id="TIGR00418">
    <property type="entry name" value="thrS"/>
    <property type="match status" value="1"/>
</dbReference>
<dbReference type="PRINTS" id="PR01047">
    <property type="entry name" value="TRNASYNTHTHR"/>
</dbReference>
<dbReference type="Gene3D" id="3.30.930.10">
    <property type="entry name" value="Bira Bifunctional Protein, Domain 2"/>
    <property type="match status" value="1"/>
</dbReference>
<name>A0A7S8EC70_9CHLR</name>
<dbReference type="InterPro" id="IPR036621">
    <property type="entry name" value="Anticodon-bd_dom_sf"/>
</dbReference>
<keyword evidence="3 13" id="KW-0820">tRNA-binding</keyword>
<keyword evidence="5 13" id="KW-0479">Metal-binding</keyword>
<evidence type="ECO:0000256" key="13">
    <source>
        <dbReference type="HAMAP-Rule" id="MF_00184"/>
    </source>
</evidence>
<evidence type="ECO:0000256" key="4">
    <source>
        <dbReference type="ARBA" id="ARBA00022598"/>
    </source>
</evidence>
<dbReference type="EMBL" id="CP062983">
    <property type="protein sequence ID" value="QPC84295.1"/>
    <property type="molecule type" value="Genomic_DNA"/>
</dbReference>
<keyword evidence="9 13" id="KW-0694">RNA-binding</keyword>
<feature type="binding site" evidence="13">
    <location>
        <position position="473"/>
    </location>
    <ligand>
        <name>Zn(2+)</name>
        <dbReference type="ChEBI" id="CHEBI:29105"/>
        <note>catalytic</note>
    </ligand>
</feature>
<keyword evidence="8 13" id="KW-0067">ATP-binding</keyword>
<dbReference type="InterPro" id="IPR045864">
    <property type="entry name" value="aa-tRNA-synth_II/BPL/LPL"/>
</dbReference>
<proteinExistence type="inferred from homology"/>
<dbReference type="FunFam" id="3.30.930.10:FF:000002">
    <property type="entry name" value="Threonine--tRNA ligase"/>
    <property type="match status" value="1"/>
</dbReference>
<dbReference type="Pfam" id="PF00587">
    <property type="entry name" value="tRNA-synt_2b"/>
    <property type="match status" value="1"/>
</dbReference>
<dbReference type="InterPro" id="IPR004154">
    <property type="entry name" value="Anticodon-bd"/>
</dbReference>
<keyword evidence="2 13" id="KW-0963">Cytoplasm</keyword>
<dbReference type="Proteomes" id="UP000594468">
    <property type="component" value="Chromosome"/>
</dbReference>
<feature type="binding site" evidence="13">
    <location>
        <position position="293"/>
    </location>
    <ligand>
        <name>Zn(2+)</name>
        <dbReference type="ChEBI" id="CHEBI:29105"/>
        <note>catalytic</note>
    </ligand>
</feature>
<dbReference type="SUPFAM" id="SSF52954">
    <property type="entry name" value="Class II aaRS ABD-related"/>
    <property type="match status" value="1"/>
</dbReference>
<keyword evidence="11 13" id="KW-0030">Aminoacyl-tRNA synthetase</keyword>
<comment type="cofactor">
    <cofactor evidence="13">
        <name>Zn(2+)</name>
        <dbReference type="ChEBI" id="CHEBI:29105"/>
    </cofactor>
    <text evidence="13">Binds 1 zinc ion per subunit.</text>
</comment>
<evidence type="ECO:0000256" key="1">
    <source>
        <dbReference type="ARBA" id="ARBA00008226"/>
    </source>
</evidence>
<accession>A0A7S8EC70</accession>
<dbReference type="SUPFAM" id="SSF55681">
    <property type="entry name" value="Class II aaRS and biotin synthetases"/>
    <property type="match status" value="1"/>
</dbReference>
<dbReference type="PROSITE" id="PS50862">
    <property type="entry name" value="AA_TRNA_LIGASE_II"/>
    <property type="match status" value="1"/>
</dbReference>
<sequence>MPEERYEDSHLYRIRHSAAHIMAEAVLEAFPEAKIAIGPPIEDGFYYDFELPESISDEDLKKIEKRMKKIAGGKHAFTVREVGPEEAREIFKDQPYKLELIDDLVNGRVDENGNEIAKPAEKLTIYTQDGFTDLCRGPHVVDTTEIDPKALSITFRPPAGAYWRGDEKNKMLTRIYGTAWETADDLKDYLNRLEEAKRRDHRVLGDKLDLFAIDPLVGKGLPLWLPRGAALRDTLERWLRQVQIDNGYLPVVTPHIGNLNLYKTSGHYPYYSDSQYTPIDVDEEQFLLKPMNCPHHCMIYKHRPRSYRDLPLRLAEFGTVYRYEQSGELNGLTRVRGFTVDDAHLFVRPEQLMDEFKDVVRLIQLVFNTLGMTDFKARVGTRDPESDKYVGDPAAWEKATQAIIDACEDLGLDYTVESGEAAFYGPKLDFIVRDVLKREWQLGTVQVDYNLPERFELEYVDSDNERKRPVMIHRAPFGSIERFVGILIEHFAGEFPVWLAPVQAVVIPIREEHNAYAEQVEAHLKAAGMRVESDTRDRNMRNKIKEHRKMLVPYLLIVGDRDIEDGTVSVRLRTDEDLGAMPLDQFTQMVGDLINQHSMDIVLSPEAGD</sequence>
<evidence type="ECO:0000313" key="16">
    <source>
        <dbReference type="Proteomes" id="UP000594468"/>
    </source>
</evidence>
<keyword evidence="6 13" id="KW-0547">Nucleotide-binding</keyword>
<evidence type="ECO:0000313" key="15">
    <source>
        <dbReference type="EMBL" id="QPC84295.1"/>
    </source>
</evidence>
<dbReference type="KEGG" id="pmet:G4Y79_07950"/>
<feature type="binding site" evidence="13">
    <location>
        <position position="344"/>
    </location>
    <ligand>
        <name>Zn(2+)</name>
        <dbReference type="ChEBI" id="CHEBI:29105"/>
        <note>catalytic</note>
    </ligand>
</feature>
<keyword evidence="10 13" id="KW-0648">Protein biosynthesis</keyword>
<evidence type="ECO:0000256" key="12">
    <source>
        <dbReference type="ARBA" id="ARBA00049515"/>
    </source>
</evidence>
<dbReference type="CDD" id="cd00771">
    <property type="entry name" value="ThrRS_core"/>
    <property type="match status" value="1"/>
</dbReference>
<dbReference type="AlphaFoldDB" id="A0A7S8EC70"/>
<dbReference type="SMART" id="SM00863">
    <property type="entry name" value="tRNA_SAD"/>
    <property type="match status" value="1"/>
</dbReference>
<dbReference type="Pfam" id="PF07973">
    <property type="entry name" value="tRNA_SAD"/>
    <property type="match status" value="1"/>
</dbReference>
<dbReference type="Gene3D" id="3.30.980.10">
    <property type="entry name" value="Threonyl-trna Synthetase, Chain A, domain 2"/>
    <property type="match status" value="1"/>
</dbReference>
<dbReference type="PANTHER" id="PTHR11451:SF44">
    <property type="entry name" value="THREONINE--TRNA LIGASE, CHLOROPLASTIC_MITOCHONDRIAL 2"/>
    <property type="match status" value="1"/>
</dbReference>
<evidence type="ECO:0000256" key="3">
    <source>
        <dbReference type="ARBA" id="ARBA00022555"/>
    </source>
</evidence>
<dbReference type="RefSeq" id="WP_195172358.1">
    <property type="nucleotide sequence ID" value="NZ_CP062983.1"/>
</dbReference>
<dbReference type="SUPFAM" id="SSF55186">
    <property type="entry name" value="ThrRS/AlaRS common domain"/>
    <property type="match status" value="1"/>
</dbReference>
<dbReference type="PANTHER" id="PTHR11451">
    <property type="entry name" value="THREONINE-TRNA LIGASE"/>
    <property type="match status" value="1"/>
</dbReference>
<evidence type="ECO:0000256" key="7">
    <source>
        <dbReference type="ARBA" id="ARBA00022833"/>
    </source>
</evidence>
<keyword evidence="7 13" id="KW-0862">Zinc</keyword>
<keyword evidence="4 13" id="KW-0436">Ligase</keyword>
<dbReference type="InterPro" id="IPR012947">
    <property type="entry name" value="tRNA_SAD"/>
</dbReference>
<feature type="domain" description="Aminoacyl-transfer RNA synthetases class-II family profile" evidence="14">
    <location>
        <begin position="228"/>
        <end position="496"/>
    </location>
</feature>
<comment type="subcellular location">
    <subcellularLocation>
        <location evidence="13">Cytoplasm</location>
    </subcellularLocation>
</comment>
<evidence type="ECO:0000256" key="10">
    <source>
        <dbReference type="ARBA" id="ARBA00022917"/>
    </source>
</evidence>
<evidence type="ECO:0000256" key="2">
    <source>
        <dbReference type="ARBA" id="ARBA00022490"/>
    </source>
</evidence>
<organism evidence="15 16">
    <name type="scientific">Phototrophicus methaneseepsis</name>
    <dbReference type="NCBI Taxonomy" id="2710758"/>
    <lineage>
        <taxon>Bacteria</taxon>
        <taxon>Bacillati</taxon>
        <taxon>Chloroflexota</taxon>
        <taxon>Candidatus Thermofontia</taxon>
        <taxon>Phototrophicales</taxon>
        <taxon>Phototrophicaceae</taxon>
        <taxon>Phototrophicus</taxon>
    </lineage>
</organism>
<dbReference type="InterPro" id="IPR002314">
    <property type="entry name" value="aa-tRNA-synt_IIb"/>
</dbReference>
<evidence type="ECO:0000256" key="8">
    <source>
        <dbReference type="ARBA" id="ARBA00022840"/>
    </source>
</evidence>
<dbReference type="Pfam" id="PF03129">
    <property type="entry name" value="HGTP_anticodon"/>
    <property type="match status" value="1"/>
</dbReference>
<dbReference type="CDD" id="cd00860">
    <property type="entry name" value="ThrRS_anticodon"/>
    <property type="match status" value="1"/>
</dbReference>
<dbReference type="GO" id="GO:0006435">
    <property type="term" value="P:threonyl-tRNA aminoacylation"/>
    <property type="evidence" value="ECO:0007669"/>
    <property type="project" value="UniProtKB-UniRule"/>
</dbReference>
<evidence type="ECO:0000256" key="9">
    <source>
        <dbReference type="ARBA" id="ARBA00022884"/>
    </source>
</evidence>
<dbReference type="Gene3D" id="3.40.50.800">
    <property type="entry name" value="Anticodon-binding domain"/>
    <property type="match status" value="1"/>
</dbReference>
<evidence type="ECO:0000256" key="11">
    <source>
        <dbReference type="ARBA" id="ARBA00023146"/>
    </source>
</evidence>
<comment type="catalytic activity">
    <reaction evidence="12 13">
        <text>tRNA(Thr) + L-threonine + ATP = L-threonyl-tRNA(Thr) + AMP + diphosphate + H(+)</text>
        <dbReference type="Rhea" id="RHEA:24624"/>
        <dbReference type="Rhea" id="RHEA-COMP:9670"/>
        <dbReference type="Rhea" id="RHEA-COMP:9704"/>
        <dbReference type="ChEBI" id="CHEBI:15378"/>
        <dbReference type="ChEBI" id="CHEBI:30616"/>
        <dbReference type="ChEBI" id="CHEBI:33019"/>
        <dbReference type="ChEBI" id="CHEBI:57926"/>
        <dbReference type="ChEBI" id="CHEBI:78442"/>
        <dbReference type="ChEBI" id="CHEBI:78534"/>
        <dbReference type="ChEBI" id="CHEBI:456215"/>
        <dbReference type="EC" id="6.1.1.3"/>
    </reaction>
</comment>
<comment type="subunit">
    <text evidence="13">Homodimer.</text>
</comment>
<comment type="caution">
    <text evidence="13">Lacks conserved residue(s) required for the propagation of feature annotation.</text>
</comment>
<comment type="similarity">
    <text evidence="1 13">Belongs to the class-II aminoacyl-tRNA synthetase family.</text>
</comment>
<dbReference type="GO" id="GO:0004829">
    <property type="term" value="F:threonine-tRNA ligase activity"/>
    <property type="evidence" value="ECO:0007669"/>
    <property type="project" value="UniProtKB-UniRule"/>
</dbReference>
<evidence type="ECO:0000256" key="5">
    <source>
        <dbReference type="ARBA" id="ARBA00022723"/>
    </source>
</evidence>
<dbReference type="GO" id="GO:0005737">
    <property type="term" value="C:cytoplasm"/>
    <property type="evidence" value="ECO:0007669"/>
    <property type="project" value="UniProtKB-SubCell"/>
</dbReference>
<dbReference type="HAMAP" id="MF_00184">
    <property type="entry name" value="Thr_tRNA_synth"/>
    <property type="match status" value="1"/>
</dbReference>
<evidence type="ECO:0000259" key="14">
    <source>
        <dbReference type="PROSITE" id="PS50862"/>
    </source>
</evidence>
<dbReference type="GO" id="GO:0000049">
    <property type="term" value="F:tRNA binding"/>
    <property type="evidence" value="ECO:0007669"/>
    <property type="project" value="UniProtKB-KW"/>
</dbReference>
<dbReference type="InterPro" id="IPR033728">
    <property type="entry name" value="ThrRS_core"/>
</dbReference>
<dbReference type="FunFam" id="3.40.50.800:FF:000001">
    <property type="entry name" value="Threonine--tRNA ligase"/>
    <property type="match status" value="1"/>
</dbReference>
<dbReference type="FunFam" id="3.30.980.10:FF:000005">
    <property type="entry name" value="Threonyl-tRNA synthetase, mitochondrial"/>
    <property type="match status" value="1"/>
</dbReference>
<dbReference type="InterPro" id="IPR018163">
    <property type="entry name" value="Thr/Ala-tRNA-synth_IIc_edit"/>
</dbReference>
<gene>
    <name evidence="13" type="primary">thrS</name>
    <name evidence="15" type="ORF">G4Y79_07950</name>
</gene>
<dbReference type="EC" id="6.1.1.3" evidence="13"/>
<dbReference type="Gene3D" id="3.30.54.20">
    <property type="match status" value="1"/>
</dbReference>
<evidence type="ECO:0000256" key="6">
    <source>
        <dbReference type="ARBA" id="ARBA00022741"/>
    </source>
</evidence>
<dbReference type="GO" id="GO:0005524">
    <property type="term" value="F:ATP binding"/>
    <property type="evidence" value="ECO:0007669"/>
    <property type="project" value="UniProtKB-UniRule"/>
</dbReference>
<keyword evidence="16" id="KW-1185">Reference proteome</keyword>
<reference evidence="15 16" key="1">
    <citation type="submission" date="2020-02" db="EMBL/GenBank/DDBJ databases">
        <authorList>
            <person name="Zheng R.K."/>
            <person name="Sun C.M."/>
        </authorList>
    </citation>
    <scope>NUCLEOTIDE SEQUENCE [LARGE SCALE GENOMIC DNA]</scope>
    <source>
        <strain evidence="16">rifampicinis</strain>
    </source>
</reference>
<dbReference type="InterPro" id="IPR006195">
    <property type="entry name" value="aa-tRNA-synth_II"/>
</dbReference>